<dbReference type="InterPro" id="IPR048260">
    <property type="entry name" value="Cytochrome_b_C_euk/bac"/>
</dbReference>
<dbReference type="EMBL" id="MG267394">
    <property type="protein sequence ID" value="AVI26180.1"/>
    <property type="molecule type" value="Genomic_DNA"/>
</dbReference>
<dbReference type="GO" id="GO:0006122">
    <property type="term" value="P:mitochondrial electron transport, ubiquinol to cytochrome c"/>
    <property type="evidence" value="ECO:0007669"/>
    <property type="project" value="TreeGrafter"/>
</dbReference>
<keyword evidence="9" id="KW-0999">Mitochondrion inner membrane</keyword>
<dbReference type="SUPFAM" id="SSF81648">
    <property type="entry name" value="a domain/subunit of cytochrome bc1 complex (Ubiquinol-cytochrome c reductase)"/>
    <property type="match status" value="1"/>
</dbReference>
<feature type="transmembrane region" description="Helical" evidence="18">
    <location>
        <begin position="139"/>
        <end position="158"/>
    </location>
</feature>
<keyword evidence="5 17" id="KW-0349">Heme</keyword>
<feature type="transmembrane region" description="Helical" evidence="18">
    <location>
        <begin position="109"/>
        <end position="133"/>
    </location>
</feature>
<gene>
    <name evidence="21" type="primary">CYTB</name>
</gene>
<dbReference type="PIRSF" id="PIRSF038885">
    <property type="entry name" value="COB"/>
    <property type="match status" value="1"/>
</dbReference>
<comment type="cofactor">
    <cofactor evidence="18">
        <name>heme b</name>
        <dbReference type="ChEBI" id="CHEBI:60344"/>
    </cofactor>
    <text evidence="18">Binds 2 heme groups non-covalently.</text>
</comment>
<evidence type="ECO:0000256" key="2">
    <source>
        <dbReference type="ARBA" id="ARBA00004448"/>
    </source>
</evidence>
<feature type="transmembrane region" description="Helical" evidence="18">
    <location>
        <begin position="350"/>
        <end position="373"/>
    </location>
</feature>
<evidence type="ECO:0000256" key="6">
    <source>
        <dbReference type="ARBA" id="ARBA00022660"/>
    </source>
</evidence>
<dbReference type="PROSITE" id="PS51002">
    <property type="entry name" value="CYTB_NTER"/>
    <property type="match status" value="1"/>
</dbReference>
<keyword evidence="12 17" id="KW-0408">Iron</keyword>
<geneLocation type="mitochondrion" evidence="21"/>
<dbReference type="RefSeq" id="YP_009473304.1">
    <property type="nucleotide sequence ID" value="NC_037390.1"/>
</dbReference>
<keyword evidence="8 17" id="KW-0479">Metal-binding</keyword>
<feature type="transmembrane region" description="Helical" evidence="18">
    <location>
        <begin position="30"/>
        <end position="56"/>
    </location>
</feature>
<feature type="binding site" evidence="16">
    <location>
        <position position="202"/>
    </location>
    <ligand>
        <name>a ubiquinone</name>
        <dbReference type="ChEBI" id="CHEBI:16389"/>
    </ligand>
</feature>
<feature type="transmembrane region" description="Helical" evidence="18">
    <location>
        <begin position="230"/>
        <end position="252"/>
    </location>
</feature>
<evidence type="ECO:0000256" key="12">
    <source>
        <dbReference type="ARBA" id="ARBA00023004"/>
    </source>
</evidence>
<dbReference type="GO" id="GO:0016491">
    <property type="term" value="F:oxidoreductase activity"/>
    <property type="evidence" value="ECO:0007669"/>
    <property type="project" value="UniProtKB-UniRule"/>
</dbReference>
<dbReference type="Pfam" id="PF00033">
    <property type="entry name" value="Cytochrome_B"/>
    <property type="match status" value="1"/>
</dbReference>
<dbReference type="SUPFAM" id="SSF81342">
    <property type="entry name" value="Transmembrane di-heme cytochromes"/>
    <property type="match status" value="1"/>
</dbReference>
<feature type="transmembrane region" description="Helical" evidence="18">
    <location>
        <begin position="289"/>
        <end position="311"/>
    </location>
</feature>
<evidence type="ECO:0000259" key="19">
    <source>
        <dbReference type="PROSITE" id="PS51002"/>
    </source>
</evidence>
<dbReference type="PANTHER" id="PTHR19271">
    <property type="entry name" value="CYTOCHROME B"/>
    <property type="match status" value="1"/>
</dbReference>
<evidence type="ECO:0000256" key="18">
    <source>
        <dbReference type="RuleBase" id="RU362117"/>
    </source>
</evidence>
<dbReference type="AlphaFoldDB" id="A0A343UWF2"/>
<dbReference type="GO" id="GO:0046872">
    <property type="term" value="F:metal ion binding"/>
    <property type="evidence" value="ECO:0007669"/>
    <property type="project" value="UniProtKB-UniRule"/>
</dbReference>
<dbReference type="PANTHER" id="PTHR19271:SF16">
    <property type="entry name" value="CYTOCHROME B"/>
    <property type="match status" value="1"/>
</dbReference>
<dbReference type="PROSITE" id="PS51003">
    <property type="entry name" value="CYTB_CTER"/>
    <property type="match status" value="1"/>
</dbReference>
<evidence type="ECO:0000256" key="8">
    <source>
        <dbReference type="ARBA" id="ARBA00022723"/>
    </source>
</evidence>
<keyword evidence="7 18" id="KW-0812">Transmembrane</keyword>
<dbReference type="GO" id="GO:0045275">
    <property type="term" value="C:respiratory chain complex III"/>
    <property type="evidence" value="ECO:0007669"/>
    <property type="project" value="InterPro"/>
</dbReference>
<dbReference type="InterPro" id="IPR005797">
    <property type="entry name" value="Cyt_b/b6_N"/>
</dbReference>
<evidence type="ECO:0000256" key="3">
    <source>
        <dbReference type="ARBA" id="ARBA00013531"/>
    </source>
</evidence>
<dbReference type="GeneID" id="37279001"/>
<keyword evidence="13" id="KW-0830">Ubiquinone</keyword>
<comment type="cofactor">
    <cofactor evidence="17">
        <name>heme</name>
        <dbReference type="ChEBI" id="CHEBI:30413"/>
    </cofactor>
    <text evidence="17">Binds 2 heme groups non-covalently.</text>
</comment>
<evidence type="ECO:0000313" key="21">
    <source>
        <dbReference type="EMBL" id="AVI26180.1"/>
    </source>
</evidence>
<evidence type="ECO:0000256" key="7">
    <source>
        <dbReference type="ARBA" id="ARBA00022692"/>
    </source>
</evidence>
<feature type="transmembrane region" description="Helical" evidence="18">
    <location>
        <begin position="76"/>
        <end position="97"/>
    </location>
</feature>
<dbReference type="CDD" id="cd00284">
    <property type="entry name" value="Cytochrome_b_N"/>
    <property type="match status" value="1"/>
</dbReference>
<evidence type="ECO:0000256" key="13">
    <source>
        <dbReference type="ARBA" id="ARBA00023075"/>
    </source>
</evidence>
<name>A0A343UWF2_9ANNE</name>
<evidence type="ECO:0000256" key="17">
    <source>
        <dbReference type="PIRSR" id="PIRSR038885-2"/>
    </source>
</evidence>
<dbReference type="GO" id="GO:0008121">
    <property type="term" value="F:quinol-cytochrome-c reductase activity"/>
    <property type="evidence" value="ECO:0007669"/>
    <property type="project" value="InterPro"/>
</dbReference>
<organism evidence="21">
    <name type="scientific">Cirriformia cf. tentaculata HK-2018</name>
    <dbReference type="NCBI Taxonomy" id="2100094"/>
    <lineage>
        <taxon>Eukaryota</taxon>
        <taxon>Metazoa</taxon>
        <taxon>Spiralia</taxon>
        <taxon>Lophotrochozoa</taxon>
        <taxon>Annelida</taxon>
        <taxon>Polychaeta</taxon>
        <taxon>Sedentaria</taxon>
        <taxon>Canalipalpata</taxon>
        <taxon>Terebellida</taxon>
        <taxon>Cirratuliformia</taxon>
        <taxon>Cirratulidae</taxon>
        <taxon>Cirriformia</taxon>
    </lineage>
</organism>
<dbReference type="Gene3D" id="1.20.810.10">
    <property type="entry name" value="Cytochrome Bc1 Complex, Chain C"/>
    <property type="match status" value="1"/>
</dbReference>
<comment type="subcellular location">
    <subcellularLocation>
        <location evidence="2">Mitochondrion inner membrane</location>
        <topology evidence="2">Multi-pass membrane protein</topology>
    </subcellularLocation>
</comment>
<dbReference type="InterPro" id="IPR005798">
    <property type="entry name" value="Cyt_b/b6_C"/>
</dbReference>
<evidence type="ECO:0000256" key="15">
    <source>
        <dbReference type="ARBA" id="ARBA00023136"/>
    </source>
</evidence>
<evidence type="ECO:0000256" key="5">
    <source>
        <dbReference type="ARBA" id="ARBA00022617"/>
    </source>
</evidence>
<keyword evidence="6 18" id="KW-0679">Respiratory chain</keyword>
<evidence type="ECO:0000256" key="16">
    <source>
        <dbReference type="PIRSR" id="PIRSR038885-1"/>
    </source>
</evidence>
<dbReference type="CDD" id="cd00290">
    <property type="entry name" value="cytochrome_b_C"/>
    <property type="match status" value="1"/>
</dbReference>
<keyword evidence="14 18" id="KW-0496">Mitochondrion</keyword>
<feature type="transmembrane region" description="Helical" evidence="18">
    <location>
        <begin position="317"/>
        <end position="338"/>
    </location>
</feature>
<feature type="binding site" description="axial binding residue" evidence="17">
    <location>
        <position position="98"/>
    </location>
    <ligand>
        <name>heme b</name>
        <dbReference type="ChEBI" id="CHEBI:60344"/>
        <label>b566</label>
    </ligand>
    <ligandPart>
        <name>Fe</name>
        <dbReference type="ChEBI" id="CHEBI:18248"/>
    </ligandPart>
</feature>
<keyword evidence="11 18" id="KW-1133">Transmembrane helix</keyword>
<dbReference type="InterPro" id="IPR027387">
    <property type="entry name" value="Cytb/b6-like_sf"/>
</dbReference>
<feature type="binding site" description="axial binding residue" evidence="17">
    <location>
        <position position="197"/>
    </location>
    <ligand>
        <name>heme b</name>
        <dbReference type="ChEBI" id="CHEBI:60344"/>
        <label>b566</label>
    </ligand>
    <ligandPart>
        <name>Fe</name>
        <dbReference type="ChEBI" id="CHEBI:18248"/>
    </ligandPart>
</feature>
<keyword evidence="10 18" id="KW-0249">Electron transport</keyword>
<evidence type="ECO:0000256" key="11">
    <source>
        <dbReference type="ARBA" id="ARBA00022989"/>
    </source>
</evidence>
<keyword evidence="4 18" id="KW-0813">Transport</keyword>
<dbReference type="CTD" id="4519"/>
<dbReference type="InterPro" id="IPR030689">
    <property type="entry name" value="Cytochrome_b"/>
</dbReference>
<accession>A0A343UWF2</accession>
<feature type="domain" description="Cytochrome b/b6 C-terminal region profile" evidence="20">
    <location>
        <begin position="211"/>
        <end position="381"/>
    </location>
</feature>
<feature type="binding site" description="axial binding residue" evidence="17">
    <location>
        <position position="84"/>
    </location>
    <ligand>
        <name>heme b</name>
        <dbReference type="ChEBI" id="CHEBI:60344"/>
        <label>b562</label>
    </ligand>
    <ligandPart>
        <name>Fe</name>
        <dbReference type="ChEBI" id="CHEBI:18248"/>
    </ligandPart>
</feature>
<proteinExistence type="inferred from homology"/>
<protein>
    <recommendedName>
        <fullName evidence="3 18">Cytochrome b</fullName>
    </recommendedName>
</protein>
<evidence type="ECO:0000256" key="10">
    <source>
        <dbReference type="ARBA" id="ARBA00022982"/>
    </source>
</evidence>
<evidence type="ECO:0000256" key="1">
    <source>
        <dbReference type="ARBA" id="ARBA00002566"/>
    </source>
</evidence>
<comment type="similarity">
    <text evidence="18">Belongs to the cytochrome b family.</text>
</comment>
<dbReference type="Pfam" id="PF00032">
    <property type="entry name" value="Cytochrom_B_C"/>
    <property type="match status" value="1"/>
</dbReference>
<evidence type="ECO:0000256" key="14">
    <source>
        <dbReference type="ARBA" id="ARBA00023128"/>
    </source>
</evidence>
<feature type="transmembrane region" description="Helical" evidence="18">
    <location>
        <begin position="179"/>
        <end position="200"/>
    </location>
</feature>
<comment type="function">
    <text evidence="1 18">Component of the ubiquinol-cytochrome c reductase complex (complex III or cytochrome b-c1 complex) that is part of the mitochondrial respiratory chain. The b-c1 complex mediates electron transfer from ubiquinol to cytochrome c. Contributes to the generation of a proton gradient across the mitochondrial membrane that is then used for ATP synthesis.</text>
</comment>
<reference evidence="21" key="1">
    <citation type="journal article" date="2017" name="Mitochondrial DNA Part B Resour">
        <title>The complete mitochondrial genome of Cirriformia cf. tentaculata (Polychaeta, Cirratulidae) from Dok-Do, Korea.</title>
        <authorList>
            <person name="Choi H.K."/>
            <person name="Kim H.J."/>
            <person name="Han D."/>
            <person name="An Y.R."/>
            <person name="Kim H."/>
        </authorList>
    </citation>
    <scope>NUCLEOTIDE SEQUENCE</scope>
</reference>
<evidence type="ECO:0000256" key="9">
    <source>
        <dbReference type="ARBA" id="ARBA00022792"/>
    </source>
</evidence>
<keyword evidence="15 18" id="KW-0472">Membrane</keyword>
<dbReference type="GO" id="GO:0005743">
    <property type="term" value="C:mitochondrial inner membrane"/>
    <property type="evidence" value="ECO:0007669"/>
    <property type="project" value="UniProtKB-SubCell"/>
</dbReference>
<dbReference type="InterPro" id="IPR048259">
    <property type="entry name" value="Cytochrome_b_N_euk/bac"/>
</dbReference>
<dbReference type="InterPro" id="IPR016174">
    <property type="entry name" value="Di-haem_cyt_TM"/>
</dbReference>
<evidence type="ECO:0000259" key="20">
    <source>
        <dbReference type="PROSITE" id="PS51003"/>
    </source>
</evidence>
<feature type="domain" description="Cytochrome b/b6 N-terminal region profile" evidence="19">
    <location>
        <begin position="1"/>
        <end position="210"/>
    </location>
</feature>
<dbReference type="InterPro" id="IPR036150">
    <property type="entry name" value="Cyt_b/b6_C_sf"/>
</dbReference>
<feature type="binding site" description="axial binding residue" evidence="17">
    <location>
        <position position="183"/>
    </location>
    <ligand>
        <name>heme b</name>
        <dbReference type="ChEBI" id="CHEBI:60344"/>
        <label>b562</label>
    </ligand>
    <ligandPart>
        <name>Fe</name>
        <dbReference type="ChEBI" id="CHEBI:18248"/>
    </ligandPart>
</feature>
<sequence length="382" mass="43817">MSKPLRKTDPLLRILNNSLISLPAPINLSIWWNFGSLLGFCIVLQILTGIFLTMHFTPHTDYAFSSVAHITRDVNFGWALRSFHANGASLFFLCLYCHIGRGMYYGSYLLFHVWTSGLVMFFLTMMIAFMGYVLPWGQMSFWAATVITNFLSAVPFVGKDLVMWVWGGFAVNNATLTRFFAFHFLFPFILLFVMLLHLLYLHQTGSSDPLGVEWSHTYIPFHPYYTVKDLVGIIAACLALSAIVFLFPYTFLEPENFIKANPLSTPIHIKPEWYFLWAYTILRSVPNKLGGVLAMLGAVLILALLPSLHLHSRQTTAFYPLSQIFFWTFITNFLLLTWIGGKPVQAPFELLGQCFTIFYFLFFFLAPLLFLMWDHLINTPKN</sequence>
<evidence type="ECO:0000256" key="4">
    <source>
        <dbReference type="ARBA" id="ARBA00022448"/>
    </source>
</evidence>